<evidence type="ECO:0000313" key="2">
    <source>
        <dbReference type="Proteomes" id="UP000663848"/>
    </source>
</evidence>
<dbReference type="Proteomes" id="UP000663848">
    <property type="component" value="Unassembled WGS sequence"/>
</dbReference>
<protein>
    <submittedName>
        <fullName evidence="1">Uncharacterized protein</fullName>
    </submittedName>
</protein>
<gene>
    <name evidence="1" type="ORF">QYT958_LOCUS42609</name>
</gene>
<comment type="caution">
    <text evidence="1">The sequence shown here is derived from an EMBL/GenBank/DDBJ whole genome shotgun (WGS) entry which is preliminary data.</text>
</comment>
<reference evidence="1" key="1">
    <citation type="submission" date="2021-02" db="EMBL/GenBank/DDBJ databases">
        <authorList>
            <person name="Nowell W R."/>
        </authorList>
    </citation>
    <scope>NUCLEOTIDE SEQUENCE</scope>
</reference>
<evidence type="ECO:0000313" key="1">
    <source>
        <dbReference type="EMBL" id="CAF5060249.1"/>
    </source>
</evidence>
<sequence length="72" mass="8133">MLMGEFKKLAASIGDLVVTKSFLSTTTKREVAAMYSGRGTLDPEMVPAILHMKIDARRNETKPFAYIRYYSN</sequence>
<name>A0A822D4R1_9BILA</name>
<dbReference type="AlphaFoldDB" id="A0A822D4R1"/>
<feature type="non-terminal residue" evidence="1">
    <location>
        <position position="72"/>
    </location>
</feature>
<organism evidence="1 2">
    <name type="scientific">Rotaria socialis</name>
    <dbReference type="NCBI Taxonomy" id="392032"/>
    <lineage>
        <taxon>Eukaryota</taxon>
        <taxon>Metazoa</taxon>
        <taxon>Spiralia</taxon>
        <taxon>Gnathifera</taxon>
        <taxon>Rotifera</taxon>
        <taxon>Eurotatoria</taxon>
        <taxon>Bdelloidea</taxon>
        <taxon>Philodinida</taxon>
        <taxon>Philodinidae</taxon>
        <taxon>Rotaria</taxon>
    </lineage>
</organism>
<proteinExistence type="predicted"/>
<accession>A0A822D4R1</accession>
<dbReference type="EMBL" id="CAJOBR010055302">
    <property type="protein sequence ID" value="CAF5060249.1"/>
    <property type="molecule type" value="Genomic_DNA"/>
</dbReference>